<dbReference type="InterPro" id="IPR035959">
    <property type="entry name" value="RutC-like_sf"/>
</dbReference>
<dbReference type="Gene3D" id="3.30.1330.40">
    <property type="entry name" value="RutC-like"/>
    <property type="match status" value="1"/>
</dbReference>
<keyword evidence="2" id="KW-1185">Reference proteome</keyword>
<dbReference type="PANTHER" id="PTHR43857:SF1">
    <property type="entry name" value="YJGH FAMILY PROTEIN"/>
    <property type="match status" value="1"/>
</dbReference>
<evidence type="ECO:0000313" key="1">
    <source>
        <dbReference type="EMBL" id="RZQ60595.1"/>
    </source>
</evidence>
<dbReference type="Proteomes" id="UP000292003">
    <property type="component" value="Unassembled WGS sequence"/>
</dbReference>
<comment type="caution">
    <text evidence="1">The sequence shown here is derived from an EMBL/GenBank/DDBJ whole genome shotgun (WGS) entry which is preliminary data.</text>
</comment>
<protein>
    <submittedName>
        <fullName evidence="1">RidA family protein</fullName>
    </submittedName>
</protein>
<gene>
    <name evidence="1" type="ORF">EWH70_28425</name>
</gene>
<proteinExistence type="predicted"/>
<organism evidence="1 2">
    <name type="scientific">Amycolatopsis suaedae</name>
    <dbReference type="NCBI Taxonomy" id="2510978"/>
    <lineage>
        <taxon>Bacteria</taxon>
        <taxon>Bacillati</taxon>
        <taxon>Actinomycetota</taxon>
        <taxon>Actinomycetes</taxon>
        <taxon>Pseudonocardiales</taxon>
        <taxon>Pseudonocardiaceae</taxon>
        <taxon>Amycolatopsis</taxon>
    </lineage>
</organism>
<evidence type="ECO:0000313" key="2">
    <source>
        <dbReference type="Proteomes" id="UP000292003"/>
    </source>
</evidence>
<dbReference type="PANTHER" id="PTHR43857">
    <property type="entry name" value="BLR7761 PROTEIN"/>
    <property type="match status" value="1"/>
</dbReference>
<dbReference type="AlphaFoldDB" id="A0A4V2EL76"/>
<dbReference type="RefSeq" id="WP_130478600.1">
    <property type="nucleotide sequence ID" value="NZ_SFCC01000016.1"/>
</dbReference>
<name>A0A4V2EL76_9PSEU</name>
<accession>A0A4V2EL76</accession>
<dbReference type="Pfam" id="PF01042">
    <property type="entry name" value="Ribonuc_L-PSP"/>
    <property type="match status" value="1"/>
</dbReference>
<dbReference type="InterPro" id="IPR006175">
    <property type="entry name" value="YjgF/YER057c/UK114"/>
</dbReference>
<reference evidence="1 2" key="1">
    <citation type="submission" date="2019-02" db="EMBL/GenBank/DDBJ databases">
        <title>Draft genome sequence of Amycolatopsis sp. 8-3EHSu isolated from roots of Suaeda maritima.</title>
        <authorList>
            <person name="Duangmal K."/>
            <person name="Chantavorakit T."/>
        </authorList>
    </citation>
    <scope>NUCLEOTIDE SEQUENCE [LARGE SCALE GENOMIC DNA]</scope>
    <source>
        <strain evidence="1 2">8-3EHSu</strain>
    </source>
</reference>
<dbReference type="SUPFAM" id="SSF55298">
    <property type="entry name" value="YjgF-like"/>
    <property type="match status" value="1"/>
</dbReference>
<dbReference type="EMBL" id="SFCC01000016">
    <property type="protein sequence ID" value="RZQ60595.1"/>
    <property type="molecule type" value="Genomic_DNA"/>
</dbReference>
<sequence>MDGQVTPHRVVTAPGLAEPVGFAHAVVPAAGTTVYLGGQTAQGADGAIVGTTLAEQFDVAAGNVVTALAACGGSPEHLVSLVIYTSAMAEYRASLRELAPLYRKHFGRHYPAIALLGVAELFDPEAKVELLGTAVVP</sequence>
<dbReference type="OrthoDB" id="9815126at2"/>